<dbReference type="GO" id="GO:0005524">
    <property type="term" value="F:ATP binding"/>
    <property type="evidence" value="ECO:0007669"/>
    <property type="project" value="UniProtKB-KW"/>
</dbReference>
<evidence type="ECO:0000313" key="10">
    <source>
        <dbReference type="Proteomes" id="UP000053477"/>
    </source>
</evidence>
<dbReference type="GO" id="GO:0003724">
    <property type="term" value="F:RNA helicase activity"/>
    <property type="evidence" value="ECO:0007669"/>
    <property type="project" value="TreeGrafter"/>
</dbReference>
<dbReference type="InterPro" id="IPR041679">
    <property type="entry name" value="DNA2/NAM7-like_C"/>
</dbReference>
<dbReference type="InterPro" id="IPR047187">
    <property type="entry name" value="SF1_C_Upf1"/>
</dbReference>
<evidence type="ECO:0000313" key="9">
    <source>
        <dbReference type="EMBL" id="KLO16533.1"/>
    </source>
</evidence>
<dbReference type="GO" id="GO:0000184">
    <property type="term" value="P:nuclear-transcribed mRNA catabolic process, nonsense-mediated decay"/>
    <property type="evidence" value="ECO:0007669"/>
    <property type="project" value="TreeGrafter"/>
</dbReference>
<keyword evidence="10" id="KW-1185">Reference proteome</keyword>
<dbReference type="FunFam" id="3.40.50.300:FF:000326">
    <property type="entry name" value="P-loop containing nucleoside triphosphate hydrolase"/>
    <property type="match status" value="1"/>
</dbReference>
<feature type="coiled-coil region" evidence="6">
    <location>
        <begin position="432"/>
        <end position="491"/>
    </location>
</feature>
<comment type="similarity">
    <text evidence="1">Belongs to the DNA2/NAM7 helicase family.</text>
</comment>
<evidence type="ECO:0000256" key="1">
    <source>
        <dbReference type="ARBA" id="ARBA00007913"/>
    </source>
</evidence>
<accession>A0A0H2S4C0</accession>
<dbReference type="OrthoDB" id="6513042at2759"/>
<sequence length="860" mass="97828">MVGGGAYGRKLNASEKEWLYEEELHSLDEPEEAVEEVPPRFDWRKIVQRRKQPKDIEFARSYPYVRRRRTEATDGLASTYRDSIEEYEGRFLPLIEAEEREEEKLIFDRLTYWPLERLKREGYCMTGLHAFWSGKANLGRPIAAFRFDVGTSLPTHSFSKGTKVYISRTDPLKETPYKGSIVSLTPDEVGVAFEEDFEAESGLWRMDLGYSNASFERMKAAIRMLPFDPEEFEKDARNSKKQEFMLHGTQLRDVLLKTFSPETPVEQQAHHLQDSTDPIYPSEVLEHKSKLTESFKGAFSEDMRILSWAKRYSRQDPLVLDGDPDLGKLNRSQVRAMATMIGERISLIQGPPGTGKTKTIVETVKLLKKEFGVVHPILVCTYTNVAVDNLVEGFVSQGLKPLRIGFEGKVKSDLEEHLLEYQFDSHPLQKLFEKITEKIREMNTAIRDLSAQIKKLKEESSISSKGMQERIANMERELEKKMERKQSLKVRRFIMEQRMYRDILSKVDVICTTCIRSASYQLNAIDFPVVFLDEASMCTEPASLVPLMKGCRHLALIGDHKQLPPIVLSNVAKNGGFDISLFERLTEEGVVPSIMLDTQYRMHPGISRFPSSEFYNLSLLDGTVNKAGQVTPNLLPPVSSHLPANMETGHRPSVIFIDHQGPEAVKSRSRVNWTEGYIACSVIEDLLLNNPDLRGENIGVIAPYKSQISLLTRLLTKDADMRAHLIEKLDKERAMEVANIEVKTVDGFEGREKDVIIFSTVRNNESGYIGFLADRRRLNVGLTRAKRALFVLGSMSTLGNGKFGRVRKQVGDESTKANKGAVAWRNYVEFLTEQKLIVALRGAELQKALKPLRSKQSLLY</sequence>
<dbReference type="GO" id="GO:0016787">
    <property type="term" value="F:hydrolase activity"/>
    <property type="evidence" value="ECO:0007669"/>
    <property type="project" value="UniProtKB-KW"/>
</dbReference>
<evidence type="ECO:0000256" key="2">
    <source>
        <dbReference type="ARBA" id="ARBA00022741"/>
    </source>
</evidence>
<evidence type="ECO:0000256" key="4">
    <source>
        <dbReference type="ARBA" id="ARBA00022806"/>
    </source>
</evidence>
<dbReference type="InParanoid" id="A0A0H2S4C0"/>
<dbReference type="EMBL" id="KQ085915">
    <property type="protein sequence ID" value="KLO16533.1"/>
    <property type="molecule type" value="Genomic_DNA"/>
</dbReference>
<keyword evidence="3 9" id="KW-0378">Hydrolase</keyword>
<keyword evidence="5" id="KW-0067">ATP-binding</keyword>
<evidence type="ECO:0000256" key="5">
    <source>
        <dbReference type="ARBA" id="ARBA00022840"/>
    </source>
</evidence>
<dbReference type="Proteomes" id="UP000053477">
    <property type="component" value="Unassembled WGS sequence"/>
</dbReference>
<evidence type="ECO:0000259" key="8">
    <source>
        <dbReference type="Pfam" id="PF13087"/>
    </source>
</evidence>
<name>A0A0H2S4C0_9AGAM</name>
<keyword evidence="2" id="KW-0547">Nucleotide-binding</keyword>
<dbReference type="PANTHER" id="PTHR10887">
    <property type="entry name" value="DNA2/NAM7 HELICASE FAMILY"/>
    <property type="match status" value="1"/>
</dbReference>
<dbReference type="InterPro" id="IPR027417">
    <property type="entry name" value="P-loop_NTPase"/>
</dbReference>
<gene>
    <name evidence="9" type="ORF">SCHPADRAFT_848137</name>
</gene>
<keyword evidence="6" id="KW-0175">Coiled coil</keyword>
<organism evidence="9 10">
    <name type="scientific">Schizopora paradoxa</name>
    <dbReference type="NCBI Taxonomy" id="27342"/>
    <lineage>
        <taxon>Eukaryota</taxon>
        <taxon>Fungi</taxon>
        <taxon>Dikarya</taxon>
        <taxon>Basidiomycota</taxon>
        <taxon>Agaricomycotina</taxon>
        <taxon>Agaricomycetes</taxon>
        <taxon>Hymenochaetales</taxon>
        <taxon>Schizoporaceae</taxon>
        <taxon>Schizopora</taxon>
    </lineage>
</organism>
<dbReference type="GO" id="GO:0005737">
    <property type="term" value="C:cytoplasm"/>
    <property type="evidence" value="ECO:0007669"/>
    <property type="project" value="TreeGrafter"/>
</dbReference>
<dbReference type="STRING" id="27342.A0A0H2S4C0"/>
<proteinExistence type="inferred from homology"/>
<evidence type="ECO:0000256" key="6">
    <source>
        <dbReference type="SAM" id="Coils"/>
    </source>
</evidence>
<dbReference type="GO" id="GO:0005694">
    <property type="term" value="C:chromosome"/>
    <property type="evidence" value="ECO:0007669"/>
    <property type="project" value="UniProtKB-ARBA"/>
</dbReference>
<dbReference type="Gene3D" id="3.40.50.300">
    <property type="entry name" value="P-loop containing nucleotide triphosphate hydrolases"/>
    <property type="match status" value="2"/>
</dbReference>
<dbReference type="AlphaFoldDB" id="A0A0H2S4C0"/>
<dbReference type="Pfam" id="PF13087">
    <property type="entry name" value="AAA_12"/>
    <property type="match status" value="1"/>
</dbReference>
<dbReference type="PANTHER" id="PTHR10887:SF517">
    <property type="entry name" value="RNA HELICASE NONSENSE MRNA REDUCING FACTOR"/>
    <property type="match status" value="1"/>
</dbReference>
<evidence type="ECO:0000256" key="3">
    <source>
        <dbReference type="ARBA" id="ARBA00022801"/>
    </source>
</evidence>
<dbReference type="InterPro" id="IPR041677">
    <property type="entry name" value="DNA2/NAM7_AAA_11"/>
</dbReference>
<dbReference type="CDD" id="cd18808">
    <property type="entry name" value="SF1_C_Upf1"/>
    <property type="match status" value="1"/>
</dbReference>
<evidence type="ECO:0000259" key="7">
    <source>
        <dbReference type="Pfam" id="PF13086"/>
    </source>
</evidence>
<feature type="domain" description="DNA2/NAM7 helicase helicase" evidence="7">
    <location>
        <begin position="328"/>
        <end position="569"/>
    </location>
</feature>
<dbReference type="InterPro" id="IPR045055">
    <property type="entry name" value="DNA2/NAM7-like"/>
</dbReference>
<protein>
    <submittedName>
        <fullName evidence="9">p-loop containing nucleoside triphosphate hydrolase protein</fullName>
    </submittedName>
</protein>
<dbReference type="Pfam" id="PF13086">
    <property type="entry name" value="AAA_11"/>
    <property type="match status" value="1"/>
</dbReference>
<keyword evidence="4" id="KW-0347">Helicase</keyword>
<reference evidence="9 10" key="1">
    <citation type="submission" date="2015-04" db="EMBL/GenBank/DDBJ databases">
        <title>Complete genome sequence of Schizopora paradoxa KUC8140, a cosmopolitan wood degrader in East Asia.</title>
        <authorList>
            <consortium name="DOE Joint Genome Institute"/>
            <person name="Min B."/>
            <person name="Park H."/>
            <person name="Jang Y."/>
            <person name="Kim J.-J."/>
            <person name="Kim K.H."/>
            <person name="Pangilinan J."/>
            <person name="Lipzen A."/>
            <person name="Riley R."/>
            <person name="Grigoriev I.V."/>
            <person name="Spatafora J.W."/>
            <person name="Choi I.-G."/>
        </authorList>
    </citation>
    <scope>NUCLEOTIDE SEQUENCE [LARGE SCALE GENOMIC DNA]</scope>
    <source>
        <strain evidence="9 10">KUC8140</strain>
    </source>
</reference>
<dbReference type="SUPFAM" id="SSF52540">
    <property type="entry name" value="P-loop containing nucleoside triphosphate hydrolases"/>
    <property type="match status" value="1"/>
</dbReference>
<feature type="domain" description="DNA2/NAM7 helicase-like C-terminal" evidence="8">
    <location>
        <begin position="578"/>
        <end position="795"/>
    </location>
</feature>
<dbReference type="Gene3D" id="2.40.30.270">
    <property type="match status" value="1"/>
</dbReference>